<reference evidence="5" key="1">
    <citation type="submission" date="2022-08" db="EMBL/GenBank/DDBJ databases">
        <title>Genomic Encyclopedia of Type Strains, Phase III (KMG-III): the genomes of soil and plant-associated and newly described type strains.</title>
        <authorList>
            <person name="Whitman W."/>
        </authorList>
    </citation>
    <scope>NUCLEOTIDE SEQUENCE</scope>
    <source>
        <strain evidence="5">HMT 1</strain>
    </source>
</reference>
<feature type="active site" description="Proton acceptor" evidence="4">
    <location>
        <position position="69"/>
    </location>
</feature>
<dbReference type="PANTHER" id="PTHR43213:SF5">
    <property type="entry name" value="BIFUNCTIONAL DTTP_UTP PYROPHOSPHATASE_METHYLTRANSFERASE PROTEIN-RELATED"/>
    <property type="match status" value="1"/>
</dbReference>
<organism evidence="5 6">
    <name type="scientific">Methylohalomonas lacus</name>
    <dbReference type="NCBI Taxonomy" id="398773"/>
    <lineage>
        <taxon>Bacteria</taxon>
        <taxon>Pseudomonadati</taxon>
        <taxon>Pseudomonadota</taxon>
        <taxon>Gammaproteobacteria</taxon>
        <taxon>Methylohalomonadales</taxon>
        <taxon>Methylohalomonadaceae</taxon>
        <taxon>Methylohalomonas</taxon>
    </lineage>
</organism>
<comment type="similarity">
    <text evidence="4">Belongs to the Maf family. YhdE subfamily.</text>
</comment>
<comment type="catalytic activity">
    <reaction evidence="4">
        <text>UTP + H2O = UMP + diphosphate + H(+)</text>
        <dbReference type="Rhea" id="RHEA:29395"/>
        <dbReference type="ChEBI" id="CHEBI:15377"/>
        <dbReference type="ChEBI" id="CHEBI:15378"/>
        <dbReference type="ChEBI" id="CHEBI:33019"/>
        <dbReference type="ChEBI" id="CHEBI:46398"/>
        <dbReference type="ChEBI" id="CHEBI:57865"/>
        <dbReference type="EC" id="3.6.1.9"/>
    </reaction>
</comment>
<feature type="site" description="Important for substrate specificity" evidence="4">
    <location>
        <position position="10"/>
    </location>
</feature>
<dbReference type="HAMAP" id="MF_00528">
    <property type="entry name" value="Maf"/>
    <property type="match status" value="1"/>
</dbReference>
<comment type="caution">
    <text evidence="4">Lacks conserved residue(s) required for the propagation of feature annotation.</text>
</comment>
<comment type="function">
    <text evidence="4">Nucleoside triphosphate pyrophosphatase that hydrolyzes dTTP and UTP. May have a dual role in cell division arrest and in preventing the incorporation of modified nucleotides into cellular nucleic acids.</text>
</comment>
<comment type="catalytic activity">
    <reaction evidence="4">
        <text>dTTP + H2O = dTMP + diphosphate + H(+)</text>
        <dbReference type="Rhea" id="RHEA:28534"/>
        <dbReference type="ChEBI" id="CHEBI:15377"/>
        <dbReference type="ChEBI" id="CHEBI:15378"/>
        <dbReference type="ChEBI" id="CHEBI:33019"/>
        <dbReference type="ChEBI" id="CHEBI:37568"/>
        <dbReference type="ChEBI" id="CHEBI:63528"/>
        <dbReference type="EC" id="3.6.1.9"/>
    </reaction>
</comment>
<name>A0AAE3L5T0_9GAMM</name>
<dbReference type="Gene3D" id="3.90.950.10">
    <property type="match status" value="1"/>
</dbReference>
<accession>A0AAE3L5T0</accession>
<dbReference type="NCBIfam" id="TIGR00172">
    <property type="entry name" value="maf"/>
    <property type="match status" value="1"/>
</dbReference>
<dbReference type="CDD" id="cd00555">
    <property type="entry name" value="Maf"/>
    <property type="match status" value="1"/>
</dbReference>
<dbReference type="GO" id="GO:0047429">
    <property type="term" value="F:nucleoside triphosphate diphosphatase activity"/>
    <property type="evidence" value="ECO:0007669"/>
    <property type="project" value="UniProtKB-EC"/>
</dbReference>
<dbReference type="AlphaFoldDB" id="A0AAE3L5T0"/>
<dbReference type="SUPFAM" id="SSF52972">
    <property type="entry name" value="ITPase-like"/>
    <property type="match status" value="1"/>
</dbReference>
<sequence length="195" mass="21558">MLYLASKSPRRRELLDQIGVTYETLSVDMDETWQGDPARIHVPELALKKARAAREQLGEVNDKPILAADTEVFLDDQPLGKPTDEDEALAMLMRLSGRTHDVYCAVVLLTHIESVELSLSRVSFRPLTETECRAFIASGESLDKAGGYGIQGRAAAFINRLEGSYSAVMGLPLFETARLLEQAGIDVLSNHIDRE</sequence>
<keyword evidence="3 4" id="KW-0546">Nucleotide metabolism</keyword>
<dbReference type="EMBL" id="JANUCT010000014">
    <property type="protein sequence ID" value="MCS3903957.1"/>
    <property type="molecule type" value="Genomic_DNA"/>
</dbReference>
<protein>
    <recommendedName>
        <fullName evidence="4">dTTP/UTP pyrophosphatase</fullName>
        <shortName evidence="4">dTTPase/UTPase</shortName>
        <ecNumber evidence="4">3.6.1.9</ecNumber>
    </recommendedName>
    <alternativeName>
        <fullName evidence="4">Nucleoside triphosphate pyrophosphatase</fullName>
    </alternativeName>
    <alternativeName>
        <fullName evidence="4">Nucleotide pyrophosphatase</fullName>
        <shortName evidence="4">Nucleotide PPase</shortName>
    </alternativeName>
</protein>
<keyword evidence="6" id="KW-1185">Reference proteome</keyword>
<comment type="caution">
    <text evidence="5">The sequence shown here is derived from an EMBL/GenBank/DDBJ whole genome shotgun (WGS) entry which is preliminary data.</text>
</comment>
<evidence type="ECO:0000313" key="5">
    <source>
        <dbReference type="EMBL" id="MCS3903957.1"/>
    </source>
</evidence>
<dbReference type="PIRSF" id="PIRSF006305">
    <property type="entry name" value="Maf"/>
    <property type="match status" value="1"/>
</dbReference>
<dbReference type="InterPro" id="IPR003697">
    <property type="entry name" value="Maf-like"/>
</dbReference>
<dbReference type="PANTHER" id="PTHR43213">
    <property type="entry name" value="BIFUNCTIONAL DTTP/UTP PYROPHOSPHATASE/METHYLTRANSFERASE PROTEIN-RELATED"/>
    <property type="match status" value="1"/>
</dbReference>
<dbReference type="EC" id="3.6.1.9" evidence="4"/>
<keyword evidence="4" id="KW-0963">Cytoplasm</keyword>
<keyword evidence="2 4" id="KW-0378">Hydrolase</keyword>
<evidence type="ECO:0000256" key="1">
    <source>
        <dbReference type="ARBA" id="ARBA00001968"/>
    </source>
</evidence>
<gene>
    <name evidence="5" type="ORF">J2T55_001989</name>
</gene>
<evidence type="ECO:0000256" key="2">
    <source>
        <dbReference type="ARBA" id="ARBA00022801"/>
    </source>
</evidence>
<dbReference type="Proteomes" id="UP001204445">
    <property type="component" value="Unassembled WGS sequence"/>
</dbReference>
<evidence type="ECO:0000313" key="6">
    <source>
        <dbReference type="Proteomes" id="UP001204445"/>
    </source>
</evidence>
<proteinExistence type="inferred from homology"/>
<dbReference type="GO" id="GO:0005737">
    <property type="term" value="C:cytoplasm"/>
    <property type="evidence" value="ECO:0007669"/>
    <property type="project" value="UniProtKB-SubCell"/>
</dbReference>
<evidence type="ECO:0000256" key="3">
    <source>
        <dbReference type="ARBA" id="ARBA00023080"/>
    </source>
</evidence>
<comment type="cofactor">
    <cofactor evidence="1 4">
        <name>a divalent metal cation</name>
        <dbReference type="ChEBI" id="CHEBI:60240"/>
    </cofactor>
</comment>
<dbReference type="RefSeq" id="WP_259055945.1">
    <property type="nucleotide sequence ID" value="NZ_JANUCT010000014.1"/>
</dbReference>
<feature type="site" description="Important for substrate specificity" evidence="4">
    <location>
        <position position="70"/>
    </location>
</feature>
<dbReference type="GO" id="GO:0009117">
    <property type="term" value="P:nucleotide metabolic process"/>
    <property type="evidence" value="ECO:0007669"/>
    <property type="project" value="UniProtKB-KW"/>
</dbReference>
<comment type="subcellular location">
    <subcellularLocation>
        <location evidence="4">Cytoplasm</location>
    </subcellularLocation>
</comment>
<evidence type="ECO:0000256" key="4">
    <source>
        <dbReference type="HAMAP-Rule" id="MF_00528"/>
    </source>
</evidence>
<dbReference type="InterPro" id="IPR029001">
    <property type="entry name" value="ITPase-like_fam"/>
</dbReference>
<feature type="site" description="Important for substrate specificity" evidence="4">
    <location>
        <position position="151"/>
    </location>
</feature>
<dbReference type="Pfam" id="PF02545">
    <property type="entry name" value="Maf"/>
    <property type="match status" value="1"/>
</dbReference>